<feature type="transmembrane region" description="Helical" evidence="1">
    <location>
        <begin position="35"/>
        <end position="58"/>
    </location>
</feature>
<dbReference type="EMBL" id="CAJEWN010001160">
    <property type="protein sequence ID" value="CAD2194929.1"/>
    <property type="molecule type" value="Genomic_DNA"/>
</dbReference>
<protein>
    <submittedName>
        <fullName evidence="2">Uncharacterized protein</fullName>
    </submittedName>
</protein>
<accession>A0A6V7X6P0</accession>
<proteinExistence type="predicted"/>
<evidence type="ECO:0000256" key="1">
    <source>
        <dbReference type="SAM" id="Phobius"/>
    </source>
</evidence>
<reference evidence="2 3" key="1">
    <citation type="submission" date="2020-08" db="EMBL/GenBank/DDBJ databases">
        <authorList>
            <person name="Koutsovoulos G."/>
            <person name="Danchin GJ E."/>
        </authorList>
    </citation>
    <scope>NUCLEOTIDE SEQUENCE [LARGE SCALE GENOMIC DNA]</scope>
</reference>
<name>A0A6V7X6P0_MELEN</name>
<feature type="transmembrane region" description="Helical" evidence="1">
    <location>
        <begin position="156"/>
        <end position="177"/>
    </location>
</feature>
<comment type="caution">
    <text evidence="2">The sequence shown here is derived from an EMBL/GenBank/DDBJ whole genome shotgun (WGS) entry which is preliminary data.</text>
</comment>
<keyword evidence="1" id="KW-0812">Transmembrane</keyword>
<evidence type="ECO:0000313" key="2">
    <source>
        <dbReference type="EMBL" id="CAD2194929.1"/>
    </source>
</evidence>
<sequence>MPAIENGQIINPNIFNQIEMSISSLLILSHNISNLLASLGMSLFMNAIFLNISAGFISGGGGEGSGGGEGNSSLLYNIIYHINNINWSVLSIVLLIYTLKGPYDVHSIIQEIKDQLLLNENIWDNNEETKLRFCERTKNLVKRIEGIKIHRIDQQLFNLVFIAQMVLLWLLVAYSKYSKNKKGRNM</sequence>
<organism evidence="2 3">
    <name type="scientific">Meloidogyne enterolobii</name>
    <name type="common">Root-knot nematode worm</name>
    <name type="synonym">Meloidogyne mayaguensis</name>
    <dbReference type="NCBI Taxonomy" id="390850"/>
    <lineage>
        <taxon>Eukaryota</taxon>
        <taxon>Metazoa</taxon>
        <taxon>Ecdysozoa</taxon>
        <taxon>Nematoda</taxon>
        <taxon>Chromadorea</taxon>
        <taxon>Rhabditida</taxon>
        <taxon>Tylenchina</taxon>
        <taxon>Tylenchomorpha</taxon>
        <taxon>Tylenchoidea</taxon>
        <taxon>Meloidogynidae</taxon>
        <taxon>Meloidogyninae</taxon>
        <taxon>Meloidogyne</taxon>
    </lineage>
</organism>
<dbReference type="AlphaFoldDB" id="A0A6V7X6P0"/>
<dbReference type="OrthoDB" id="5900461at2759"/>
<keyword evidence="1" id="KW-0472">Membrane</keyword>
<gene>
    <name evidence="2" type="ORF">MENT_LOCUS47987</name>
</gene>
<feature type="transmembrane region" description="Helical" evidence="1">
    <location>
        <begin position="78"/>
        <end position="99"/>
    </location>
</feature>
<dbReference type="Proteomes" id="UP000580250">
    <property type="component" value="Unassembled WGS sequence"/>
</dbReference>
<evidence type="ECO:0000313" key="3">
    <source>
        <dbReference type="Proteomes" id="UP000580250"/>
    </source>
</evidence>
<keyword evidence="1" id="KW-1133">Transmembrane helix</keyword>